<name>A0A915KI32_ROMCU</name>
<keyword evidence="3" id="KW-1185">Reference proteome</keyword>
<evidence type="ECO:0000313" key="4">
    <source>
        <dbReference type="WBParaSite" id="nRc.2.0.1.t37656-RA"/>
    </source>
</evidence>
<dbReference type="AlphaFoldDB" id="A0A915KI32"/>
<feature type="coiled-coil region" evidence="1">
    <location>
        <begin position="21"/>
        <end position="52"/>
    </location>
</feature>
<accession>A0A915KI32</accession>
<feature type="compositionally biased region" description="Polar residues" evidence="2">
    <location>
        <begin position="136"/>
        <end position="152"/>
    </location>
</feature>
<feature type="region of interest" description="Disordered" evidence="2">
    <location>
        <begin position="134"/>
        <end position="159"/>
    </location>
</feature>
<evidence type="ECO:0000256" key="2">
    <source>
        <dbReference type="SAM" id="MobiDB-lite"/>
    </source>
</evidence>
<proteinExistence type="predicted"/>
<keyword evidence="1" id="KW-0175">Coiled coil</keyword>
<sequence length="193" mass="22359">MVNWIPGEDQKERMDLKDQQINTLEKKVDLLIKVLENAQDHQKENEKEWQKKITLTYDLTMLKRELFNMLQEEGELALELLKRFSNHVDLVYADQTDQKAKKAVGDYKHMLPSQFEWVPCSVDCDASLTGPKSEELISQSQERPVSALSTPSGPLASMDQWVSQQPPSLKICLENFREEENAAHLELIIYQKE</sequence>
<dbReference type="WBParaSite" id="nRc.2.0.1.t37656-RA">
    <property type="protein sequence ID" value="nRc.2.0.1.t37656-RA"/>
    <property type="gene ID" value="nRc.2.0.1.g37656"/>
</dbReference>
<reference evidence="4" key="1">
    <citation type="submission" date="2022-11" db="UniProtKB">
        <authorList>
            <consortium name="WormBaseParasite"/>
        </authorList>
    </citation>
    <scope>IDENTIFICATION</scope>
</reference>
<evidence type="ECO:0000256" key="1">
    <source>
        <dbReference type="SAM" id="Coils"/>
    </source>
</evidence>
<evidence type="ECO:0000313" key="3">
    <source>
        <dbReference type="Proteomes" id="UP000887565"/>
    </source>
</evidence>
<organism evidence="3 4">
    <name type="scientific">Romanomermis culicivorax</name>
    <name type="common">Nematode worm</name>
    <dbReference type="NCBI Taxonomy" id="13658"/>
    <lineage>
        <taxon>Eukaryota</taxon>
        <taxon>Metazoa</taxon>
        <taxon>Ecdysozoa</taxon>
        <taxon>Nematoda</taxon>
        <taxon>Enoplea</taxon>
        <taxon>Dorylaimia</taxon>
        <taxon>Mermithida</taxon>
        <taxon>Mermithoidea</taxon>
        <taxon>Mermithidae</taxon>
        <taxon>Romanomermis</taxon>
    </lineage>
</organism>
<protein>
    <submittedName>
        <fullName evidence="4">Uncharacterized protein</fullName>
    </submittedName>
</protein>
<dbReference type="Proteomes" id="UP000887565">
    <property type="component" value="Unplaced"/>
</dbReference>